<dbReference type="Pfam" id="PF03629">
    <property type="entry name" value="SASA"/>
    <property type="match status" value="2"/>
</dbReference>
<dbReference type="GO" id="GO:0001681">
    <property type="term" value="F:sialate O-acetylesterase activity"/>
    <property type="evidence" value="ECO:0007669"/>
    <property type="project" value="InterPro"/>
</dbReference>
<proteinExistence type="predicted"/>
<reference evidence="3 4" key="1">
    <citation type="submission" date="2016-10" db="EMBL/GenBank/DDBJ databases">
        <authorList>
            <person name="de Groot N.N."/>
        </authorList>
    </citation>
    <scope>NUCLEOTIDE SEQUENCE [LARGE SCALE GENOMIC DNA]</scope>
    <source>
        <strain evidence="3 4">DSM 26130</strain>
    </source>
</reference>
<keyword evidence="1" id="KW-0378">Hydrolase</keyword>
<feature type="domain" description="Sialate O-acetylesterase" evidence="2">
    <location>
        <begin position="131"/>
        <end position="234"/>
    </location>
</feature>
<organism evidence="3 4">
    <name type="scientific">Spirosoma endophyticum</name>
    <dbReference type="NCBI Taxonomy" id="662367"/>
    <lineage>
        <taxon>Bacteria</taxon>
        <taxon>Pseudomonadati</taxon>
        <taxon>Bacteroidota</taxon>
        <taxon>Cytophagia</taxon>
        <taxon>Cytophagales</taxon>
        <taxon>Cytophagaceae</taxon>
        <taxon>Spirosoma</taxon>
    </lineage>
</organism>
<dbReference type="InterPro" id="IPR008979">
    <property type="entry name" value="Galactose-bd-like_sf"/>
</dbReference>
<name>A0A1I1WFV7_9BACT</name>
<dbReference type="GO" id="GO:0005975">
    <property type="term" value="P:carbohydrate metabolic process"/>
    <property type="evidence" value="ECO:0007669"/>
    <property type="project" value="InterPro"/>
</dbReference>
<dbReference type="InterPro" id="IPR039329">
    <property type="entry name" value="SIAE"/>
</dbReference>
<dbReference type="InterPro" id="IPR005181">
    <property type="entry name" value="SASA"/>
</dbReference>
<gene>
    <name evidence="3" type="ORF">SAMN05216167_108261</name>
</gene>
<dbReference type="SUPFAM" id="SSF52266">
    <property type="entry name" value="SGNH hydrolase"/>
    <property type="match status" value="1"/>
</dbReference>
<dbReference type="PANTHER" id="PTHR22901:SF0">
    <property type="entry name" value="SIALATE O-ACETYLESTERASE"/>
    <property type="match status" value="1"/>
</dbReference>
<dbReference type="SUPFAM" id="SSF49785">
    <property type="entry name" value="Galactose-binding domain-like"/>
    <property type="match status" value="1"/>
</dbReference>
<accession>A0A1I1WFV7</accession>
<dbReference type="EMBL" id="FOLQ01000008">
    <property type="protein sequence ID" value="SFD93952.1"/>
    <property type="molecule type" value="Genomic_DNA"/>
</dbReference>
<keyword evidence="4" id="KW-1185">Reference proteome</keyword>
<evidence type="ECO:0000256" key="1">
    <source>
        <dbReference type="ARBA" id="ARBA00022801"/>
    </source>
</evidence>
<dbReference type="Proteomes" id="UP000198598">
    <property type="component" value="Unassembled WGS sequence"/>
</dbReference>
<dbReference type="STRING" id="662367.SAMN05216167_108261"/>
<evidence type="ECO:0000313" key="3">
    <source>
        <dbReference type="EMBL" id="SFD93952.1"/>
    </source>
</evidence>
<evidence type="ECO:0000313" key="4">
    <source>
        <dbReference type="Proteomes" id="UP000198598"/>
    </source>
</evidence>
<dbReference type="Gene3D" id="3.40.50.1110">
    <property type="entry name" value="SGNH hydrolase"/>
    <property type="match status" value="2"/>
</dbReference>
<evidence type="ECO:0000259" key="2">
    <source>
        <dbReference type="Pfam" id="PF03629"/>
    </source>
</evidence>
<dbReference type="GO" id="GO:0004553">
    <property type="term" value="F:hydrolase activity, hydrolyzing O-glycosyl compounds"/>
    <property type="evidence" value="ECO:0007669"/>
    <property type="project" value="InterPro"/>
</dbReference>
<sequence>MAFCLLVEKRFGVSHAGIILFPLTSEKQMKRLIRSLLVSLLVVQVASAEVRLPNVFGSHMVLQRRKPVPVWGWADPNEKVTVTLASQVKTVKSGKDGKWRITLEPMEAGGPYQLVARGKNNTVTFDDVLTGEVWICSGQSNMEWPLRSASTAKTEIPKAIHPQIRQLLVKKDLSLTPKDNMEGSWAVCSPETAPNFTAVGYFFAKQLQGELNVPIGLINTSWGGTHSETWTSREAMNQHDELRIVANKLPATQEEVIQRGSERTKALVQSQQDGLPTAAEEQTWAKVDLDDSAWKTMNVPGDWEWGGLPTFDGVVWFRQEVIIPEGSKLNKMQLRMGSVDDNDSTFVNGQLIGSKKGSGVREYTVPDGLLKPGRNVVAVRIVDKGNVGGMVGTPEQLNLSGESLTIPLAGKWKYRVASVFASSYKPGPNTYATQLFNAMLNPLIPYAIEGVIWYQGESNAGRANQYRTAFPLMIQDWRHHWGYDFPFLFVQLANYNAGNGDSRRGSTWAELREAQTMTLQLPNTGMAVTSDIGERTDIHPRNKEDVGKRLAAEAMRVAYQKSESNPSETSRGPQFDKMTVDGNKAVLTFRNVGRGLFVNDKYGYLKGFEVAGADQKFYYAKADLQGNSIVVHADSVAKPIAVRYGWADDNGDVNLYNQEKFPAIPFRTDTWKGITEATKFGDKGQ</sequence>
<feature type="domain" description="Sialate O-acetylesterase" evidence="2">
    <location>
        <begin position="444"/>
        <end position="554"/>
    </location>
</feature>
<dbReference type="InterPro" id="IPR036514">
    <property type="entry name" value="SGNH_hydro_sf"/>
</dbReference>
<dbReference type="PANTHER" id="PTHR22901">
    <property type="entry name" value="SIALATE O-ACETYLESTERASE"/>
    <property type="match status" value="1"/>
</dbReference>
<protein>
    <submittedName>
        <fullName evidence="3">Sialate O-acetylesterase</fullName>
    </submittedName>
</protein>
<dbReference type="AlphaFoldDB" id="A0A1I1WFV7"/>